<dbReference type="Proteomes" id="UP000067444">
    <property type="component" value="Chromosome"/>
</dbReference>
<dbReference type="AlphaFoldDB" id="A0A0K0Y2P3"/>
<dbReference type="KEGG" id="otm:OSB_06430"/>
<reference evidence="1 2" key="1">
    <citation type="journal article" date="2015" name="Genome Announc.">
        <title>Closed Genome Sequence of Octadecabacter temperatus SB1, the First Mesophilic Species of the Genus Octadecabacter.</title>
        <authorList>
            <person name="Voget S."/>
            <person name="Billerbeck S."/>
            <person name="Simon M."/>
            <person name="Daniel R."/>
        </authorList>
    </citation>
    <scope>NUCLEOTIDE SEQUENCE [LARGE SCALE GENOMIC DNA]</scope>
    <source>
        <strain evidence="1 2">SB1</strain>
    </source>
</reference>
<sequence length="67" mass="7659">MMPQTKGSIATDRCATPPRKDCGTKLHIYEATPMIYGAGNRGTISMEFCTPQPRWSRKLLLFLVRWE</sequence>
<protein>
    <submittedName>
        <fullName evidence="1">Uncharacterized protein</fullName>
    </submittedName>
</protein>
<proteinExistence type="predicted"/>
<keyword evidence="2" id="KW-1185">Reference proteome</keyword>
<organism evidence="1 2">
    <name type="scientific">Octadecabacter temperatus</name>
    <dbReference type="NCBI Taxonomy" id="1458307"/>
    <lineage>
        <taxon>Bacteria</taxon>
        <taxon>Pseudomonadati</taxon>
        <taxon>Pseudomonadota</taxon>
        <taxon>Alphaproteobacteria</taxon>
        <taxon>Rhodobacterales</taxon>
        <taxon>Roseobacteraceae</taxon>
        <taxon>Octadecabacter</taxon>
    </lineage>
</organism>
<evidence type="ECO:0000313" key="1">
    <source>
        <dbReference type="EMBL" id="AKS45204.1"/>
    </source>
</evidence>
<accession>A0A0K0Y2P3</accession>
<evidence type="ECO:0000313" key="2">
    <source>
        <dbReference type="Proteomes" id="UP000067444"/>
    </source>
</evidence>
<gene>
    <name evidence="1" type="ORF">OSB_06430</name>
</gene>
<name>A0A0K0Y2P3_9RHOB</name>
<dbReference type="EMBL" id="CP012160">
    <property type="protein sequence ID" value="AKS45204.1"/>
    <property type="molecule type" value="Genomic_DNA"/>
</dbReference>